<feature type="non-terminal residue" evidence="2">
    <location>
        <position position="1"/>
    </location>
</feature>
<sequence length="179" mass="20067">TVKEIEGNLILEFHVNERIGDKEASNFTVEAKYSSNNKYLSNKMTSINQNARVTTVVLVGTIYYQFDNDKSSRKHVIILEDLSIITSNCEFLNMQTHAVPWLSQTTIPGYSQKSNRQPRGATSRPSKNKKATLSNMNATSTQQNLSAALGKNPIPNMTNEQPVQNQDNQDNTENTKESN</sequence>
<organism evidence="2 3">
    <name type="scientific">Gigaspora margarita</name>
    <dbReference type="NCBI Taxonomy" id="4874"/>
    <lineage>
        <taxon>Eukaryota</taxon>
        <taxon>Fungi</taxon>
        <taxon>Fungi incertae sedis</taxon>
        <taxon>Mucoromycota</taxon>
        <taxon>Glomeromycotina</taxon>
        <taxon>Glomeromycetes</taxon>
        <taxon>Diversisporales</taxon>
        <taxon>Gigasporaceae</taxon>
        <taxon>Gigaspora</taxon>
    </lineage>
</organism>
<name>A0ABN7W4W1_GIGMA</name>
<dbReference type="Proteomes" id="UP000789901">
    <property type="component" value="Unassembled WGS sequence"/>
</dbReference>
<feature type="region of interest" description="Disordered" evidence="1">
    <location>
        <begin position="108"/>
        <end position="179"/>
    </location>
</feature>
<proteinExistence type="predicted"/>
<reference evidence="2 3" key="1">
    <citation type="submission" date="2021-06" db="EMBL/GenBank/DDBJ databases">
        <authorList>
            <person name="Kallberg Y."/>
            <person name="Tangrot J."/>
            <person name="Rosling A."/>
        </authorList>
    </citation>
    <scope>NUCLEOTIDE SEQUENCE [LARGE SCALE GENOMIC DNA]</scope>
    <source>
        <strain evidence="2 3">120-4 pot B 10/14</strain>
    </source>
</reference>
<dbReference type="EMBL" id="CAJVQB010030488">
    <property type="protein sequence ID" value="CAG8815629.1"/>
    <property type="molecule type" value="Genomic_DNA"/>
</dbReference>
<feature type="compositionally biased region" description="Polar residues" evidence="1">
    <location>
        <begin position="131"/>
        <end position="146"/>
    </location>
</feature>
<protein>
    <submittedName>
        <fullName evidence="2">22846_t:CDS:1</fullName>
    </submittedName>
</protein>
<gene>
    <name evidence="2" type="ORF">GMARGA_LOCUS26340</name>
</gene>
<feature type="compositionally biased region" description="Polar residues" evidence="1">
    <location>
        <begin position="108"/>
        <end position="117"/>
    </location>
</feature>
<accession>A0ABN7W4W1</accession>
<evidence type="ECO:0000256" key="1">
    <source>
        <dbReference type="SAM" id="MobiDB-lite"/>
    </source>
</evidence>
<keyword evidence="3" id="KW-1185">Reference proteome</keyword>
<evidence type="ECO:0000313" key="3">
    <source>
        <dbReference type="Proteomes" id="UP000789901"/>
    </source>
</evidence>
<comment type="caution">
    <text evidence="2">The sequence shown here is derived from an EMBL/GenBank/DDBJ whole genome shotgun (WGS) entry which is preliminary data.</text>
</comment>
<evidence type="ECO:0000313" key="2">
    <source>
        <dbReference type="EMBL" id="CAG8815629.1"/>
    </source>
</evidence>